<dbReference type="PANTHER" id="PTHR30558">
    <property type="entry name" value="EXBD MEMBRANE COMPONENT OF PMF-DRIVEN MACROMOLECULE IMPORT SYSTEM"/>
    <property type="match status" value="1"/>
</dbReference>
<dbReference type="GO" id="GO:0022857">
    <property type="term" value="F:transmembrane transporter activity"/>
    <property type="evidence" value="ECO:0007669"/>
    <property type="project" value="InterPro"/>
</dbReference>
<comment type="caution">
    <text evidence="9">The sequence shown here is derived from an EMBL/GenBank/DDBJ whole genome shotgun (WGS) entry which is preliminary data.</text>
</comment>
<keyword evidence="5 8" id="KW-1133">Transmembrane helix</keyword>
<evidence type="ECO:0000256" key="3">
    <source>
        <dbReference type="ARBA" id="ARBA00022475"/>
    </source>
</evidence>
<evidence type="ECO:0000313" key="9">
    <source>
        <dbReference type="EMBL" id="NDW45545.1"/>
    </source>
</evidence>
<dbReference type="Gene3D" id="3.30.420.270">
    <property type="match status" value="1"/>
</dbReference>
<organism evidence="9">
    <name type="scientific">Ruegeria sp. PrR005</name>
    <dbReference type="NCBI Taxonomy" id="2706882"/>
    <lineage>
        <taxon>Bacteria</taxon>
        <taxon>Pseudomonadati</taxon>
        <taxon>Pseudomonadota</taxon>
        <taxon>Alphaproteobacteria</taxon>
        <taxon>Rhodobacterales</taxon>
        <taxon>Roseobacteraceae</taxon>
        <taxon>Ruegeria</taxon>
    </lineage>
</organism>
<keyword evidence="6 8" id="KW-0472">Membrane</keyword>
<evidence type="ECO:0000256" key="6">
    <source>
        <dbReference type="ARBA" id="ARBA00023136"/>
    </source>
</evidence>
<comment type="subcellular location">
    <subcellularLocation>
        <location evidence="1">Cell membrane</location>
        <topology evidence="1">Single-pass membrane protein</topology>
    </subcellularLocation>
    <subcellularLocation>
        <location evidence="7">Cell membrane</location>
        <topology evidence="7">Single-pass type II membrane protein</topology>
    </subcellularLocation>
</comment>
<accession>A0A6B2NUG9</accession>
<keyword evidence="7" id="KW-0813">Transport</keyword>
<evidence type="ECO:0000256" key="7">
    <source>
        <dbReference type="RuleBase" id="RU003879"/>
    </source>
</evidence>
<name>A0A6B2NUG9_9RHOB</name>
<reference evidence="9" key="1">
    <citation type="submission" date="2020-02" db="EMBL/GenBank/DDBJ databases">
        <title>Delineation of the pyrene-degrading pathway in Roseobacter clade bacteria by genomic analysis.</title>
        <authorList>
            <person name="Zhou H."/>
            <person name="Wang H."/>
        </authorList>
    </citation>
    <scope>NUCLEOTIDE SEQUENCE</scope>
    <source>
        <strain evidence="9">PrR005</strain>
    </source>
</reference>
<dbReference type="GO" id="GO:0005886">
    <property type="term" value="C:plasma membrane"/>
    <property type="evidence" value="ECO:0007669"/>
    <property type="project" value="UniProtKB-SubCell"/>
</dbReference>
<evidence type="ECO:0000256" key="4">
    <source>
        <dbReference type="ARBA" id="ARBA00022692"/>
    </source>
</evidence>
<dbReference type="InterPro" id="IPR003400">
    <property type="entry name" value="ExbD"/>
</dbReference>
<keyword evidence="3" id="KW-1003">Cell membrane</keyword>
<evidence type="ECO:0000256" key="2">
    <source>
        <dbReference type="ARBA" id="ARBA00005811"/>
    </source>
</evidence>
<evidence type="ECO:0000256" key="8">
    <source>
        <dbReference type="SAM" id="Phobius"/>
    </source>
</evidence>
<dbReference type="Pfam" id="PF02472">
    <property type="entry name" value="ExbD"/>
    <property type="match status" value="1"/>
</dbReference>
<proteinExistence type="inferred from homology"/>
<comment type="similarity">
    <text evidence="2 7">Belongs to the ExbD/TolR family.</text>
</comment>
<gene>
    <name evidence="9" type="ORF">G0P99_11285</name>
</gene>
<keyword evidence="7" id="KW-0653">Protein transport</keyword>
<dbReference type="GO" id="GO:0015031">
    <property type="term" value="P:protein transport"/>
    <property type="evidence" value="ECO:0007669"/>
    <property type="project" value="UniProtKB-KW"/>
</dbReference>
<feature type="transmembrane region" description="Helical" evidence="8">
    <location>
        <begin position="12"/>
        <end position="33"/>
    </location>
</feature>
<sequence length="134" mass="14279">MKLRRRPTNPRAEPVVALVDVVFFLLVFFMLVARLDASAPFRVTPPKAVTGTDMPGGGVTVSIAEDGALAVNGQATGADWVEHVRRAALAEDVELVRVNADAATPLRHVLPVFTALEAQGIADVVLVVTPEKGW</sequence>
<evidence type="ECO:0000256" key="5">
    <source>
        <dbReference type="ARBA" id="ARBA00022989"/>
    </source>
</evidence>
<evidence type="ECO:0000256" key="1">
    <source>
        <dbReference type="ARBA" id="ARBA00004162"/>
    </source>
</evidence>
<keyword evidence="4 7" id="KW-0812">Transmembrane</keyword>
<protein>
    <submittedName>
        <fullName evidence="9">Biopolymer transporter ExbD</fullName>
    </submittedName>
</protein>
<dbReference type="AlphaFoldDB" id="A0A6B2NUG9"/>
<dbReference type="EMBL" id="JAAGOX010000015">
    <property type="protein sequence ID" value="NDW45545.1"/>
    <property type="molecule type" value="Genomic_DNA"/>
</dbReference>